<evidence type="ECO:0000256" key="6">
    <source>
        <dbReference type="PIRNR" id="PIRNR001123"/>
    </source>
</evidence>
<keyword evidence="8" id="KW-1185">Reference proteome</keyword>
<dbReference type="Pfam" id="PF05343">
    <property type="entry name" value="Peptidase_M42"/>
    <property type="match status" value="1"/>
</dbReference>
<accession>A0ABU3NY82</accession>
<comment type="similarity">
    <text evidence="1 6">Belongs to the peptidase M42 family.</text>
</comment>
<dbReference type="RefSeq" id="WP_413779738.1">
    <property type="nucleotide sequence ID" value="NZ_JAUOZS010000001.1"/>
</dbReference>
<protein>
    <submittedName>
        <fullName evidence="7">M42 family metallopeptidase</fullName>
    </submittedName>
</protein>
<evidence type="ECO:0000256" key="3">
    <source>
        <dbReference type="ARBA" id="ARBA00022670"/>
    </source>
</evidence>
<dbReference type="CDD" id="cd05656">
    <property type="entry name" value="M42_Frv"/>
    <property type="match status" value="1"/>
</dbReference>
<reference evidence="7 8" key="1">
    <citation type="submission" date="2023-07" db="EMBL/GenBank/DDBJ databases">
        <title>The novel representative of Negativicutes class, Anaeroselena agilis gen. nov. sp. nov.</title>
        <authorList>
            <person name="Prokofeva M.I."/>
            <person name="Elcheninov A.G."/>
            <person name="Klyukina A."/>
            <person name="Kublanov I.V."/>
            <person name="Frolov E.N."/>
            <person name="Podosokorskaya O.A."/>
        </authorList>
    </citation>
    <scope>NUCLEOTIDE SEQUENCE [LARGE SCALE GENOMIC DNA]</scope>
    <source>
        <strain evidence="7 8">4137-cl</strain>
    </source>
</reference>
<evidence type="ECO:0000256" key="5">
    <source>
        <dbReference type="ARBA" id="ARBA00022801"/>
    </source>
</evidence>
<dbReference type="Gene3D" id="3.40.630.10">
    <property type="entry name" value="Zn peptidases"/>
    <property type="match status" value="1"/>
</dbReference>
<dbReference type="EMBL" id="JAUOZS010000001">
    <property type="protein sequence ID" value="MDT8901218.1"/>
    <property type="molecule type" value="Genomic_DNA"/>
</dbReference>
<keyword evidence="3" id="KW-0645">Protease</keyword>
<evidence type="ECO:0000256" key="4">
    <source>
        <dbReference type="ARBA" id="ARBA00022723"/>
    </source>
</evidence>
<keyword evidence="2" id="KW-0031">Aminopeptidase</keyword>
<evidence type="ECO:0000313" key="7">
    <source>
        <dbReference type="EMBL" id="MDT8901218.1"/>
    </source>
</evidence>
<evidence type="ECO:0000256" key="1">
    <source>
        <dbReference type="ARBA" id="ARBA00006272"/>
    </source>
</evidence>
<keyword evidence="4" id="KW-0479">Metal-binding</keyword>
<gene>
    <name evidence="7" type="ORF">Q4T40_08210</name>
</gene>
<dbReference type="InterPro" id="IPR051464">
    <property type="entry name" value="Peptidase_M42_aminopept"/>
</dbReference>
<dbReference type="SUPFAM" id="SSF101821">
    <property type="entry name" value="Aminopeptidase/glucanase lid domain"/>
    <property type="match status" value="1"/>
</dbReference>
<dbReference type="PANTHER" id="PTHR32481">
    <property type="entry name" value="AMINOPEPTIDASE"/>
    <property type="match status" value="1"/>
</dbReference>
<proteinExistence type="inferred from homology"/>
<dbReference type="PANTHER" id="PTHR32481:SF0">
    <property type="entry name" value="AMINOPEPTIDASE YPDE-RELATED"/>
    <property type="match status" value="1"/>
</dbReference>
<dbReference type="PIRSF" id="PIRSF001123">
    <property type="entry name" value="PepA_GA"/>
    <property type="match status" value="1"/>
</dbReference>
<sequence length="357" mass="39173">MDKTLEWLKQISEVAGPSGYEQRVKVLLAERLAGKAEVSRDRIGSIIFKKKGTVDDPRIMLASHMDEIGFMVKHITKEGYLKFTTLGGWWEQVMLGQRVTVMTAKGDLPGIIGSKPPHILTPEERKKVVQKKEMYIDIGAADEKDAKERFGVRPGDAVAPYSTFTPLADEKYLMAKAWDNRIGCAVMTDVIEALHQEIHPNTVYGVGTVQEEVGLRGAKTSASVIDPHFAFAVDTCVAGDTPGVSDDQASSRLGKGVAISIYDASLIPLPKLRDFAVAVAEENNIPYQLEFTEGGGTDAGRIHIHGQGVPSLVLSLPTRYIHSHNSIIHRDDYDAAVRLIVAILKKLDAAKYEELIK</sequence>
<comment type="caution">
    <text evidence="7">The sequence shown here is derived from an EMBL/GenBank/DDBJ whole genome shotgun (WGS) entry which is preliminary data.</text>
</comment>
<organism evidence="7 8">
    <name type="scientific">Anaeroselena agilis</name>
    <dbReference type="NCBI Taxonomy" id="3063788"/>
    <lineage>
        <taxon>Bacteria</taxon>
        <taxon>Bacillati</taxon>
        <taxon>Bacillota</taxon>
        <taxon>Negativicutes</taxon>
        <taxon>Acetonemataceae</taxon>
        <taxon>Anaeroselena</taxon>
    </lineage>
</organism>
<evidence type="ECO:0000313" key="8">
    <source>
        <dbReference type="Proteomes" id="UP001254848"/>
    </source>
</evidence>
<evidence type="ECO:0000256" key="2">
    <source>
        <dbReference type="ARBA" id="ARBA00022438"/>
    </source>
</evidence>
<dbReference type="SUPFAM" id="SSF53187">
    <property type="entry name" value="Zn-dependent exopeptidases"/>
    <property type="match status" value="1"/>
</dbReference>
<keyword evidence="5" id="KW-0378">Hydrolase</keyword>
<dbReference type="Gene3D" id="2.40.30.40">
    <property type="entry name" value="Peptidase M42, domain 2"/>
    <property type="match status" value="1"/>
</dbReference>
<name>A0ABU3NY82_9FIRM</name>
<dbReference type="Proteomes" id="UP001254848">
    <property type="component" value="Unassembled WGS sequence"/>
</dbReference>
<dbReference type="InterPro" id="IPR008007">
    <property type="entry name" value="Peptidase_M42"/>
</dbReference>
<dbReference type="InterPro" id="IPR023367">
    <property type="entry name" value="Peptidase_M42_dom2"/>
</dbReference>